<evidence type="ECO:0000313" key="2">
    <source>
        <dbReference type="EMBL" id="CAF1055149.1"/>
    </source>
</evidence>
<proteinExistence type="predicted"/>
<organism evidence="2 3">
    <name type="scientific">Adineta ricciae</name>
    <name type="common">Rotifer</name>
    <dbReference type="NCBI Taxonomy" id="249248"/>
    <lineage>
        <taxon>Eukaryota</taxon>
        <taxon>Metazoa</taxon>
        <taxon>Spiralia</taxon>
        <taxon>Gnathifera</taxon>
        <taxon>Rotifera</taxon>
        <taxon>Eurotatoria</taxon>
        <taxon>Bdelloidea</taxon>
        <taxon>Adinetida</taxon>
        <taxon>Adinetidae</taxon>
        <taxon>Adineta</taxon>
    </lineage>
</organism>
<protein>
    <recommendedName>
        <fullName evidence="1">SUI1 domain-containing protein</fullName>
    </recommendedName>
</protein>
<dbReference type="InterPro" id="IPR036877">
    <property type="entry name" value="SUI1_dom_sf"/>
</dbReference>
<dbReference type="InterPro" id="IPR036497">
    <property type="entry name" value="GLTP_sf"/>
</dbReference>
<dbReference type="GO" id="GO:1902388">
    <property type="term" value="F:ceramide 1-phosphate transfer activity"/>
    <property type="evidence" value="ECO:0007669"/>
    <property type="project" value="TreeGrafter"/>
</dbReference>
<dbReference type="GO" id="GO:1902387">
    <property type="term" value="F:ceramide 1-phosphate binding"/>
    <property type="evidence" value="ECO:0007669"/>
    <property type="project" value="TreeGrafter"/>
</dbReference>
<dbReference type="EMBL" id="CAJNOJ010000079">
    <property type="protein sequence ID" value="CAF1055149.1"/>
    <property type="molecule type" value="Genomic_DNA"/>
</dbReference>
<sequence length="298" mass="34501">MTDQNIINLRAGGQRSSNLIHIRIQQRSAKKTLTTVQGAGKEFDKKKFACNDTVVERHEYGEVIQQVVLLDQSIVLWTTEQLLVTSFTQRKLIHMASSLTTDYNIDNVYKAFSNVLDQESVRVREFVIAFRELAKFFNHLNVVFSFVANDLHDKFDLLDGCVKHHPVPFETVQTTIEHERNREDKSGTVAILRLLRALEFTYLFLERAIVSPTDSKSTKHVAWDVYKQTLHKRHNRAVQASIWLATATIPKRDALKEILLRGEVEPHTADRCFPLIGKVYRQIYRIYEQNQLLELVPL</sequence>
<dbReference type="Gene3D" id="1.10.3520.10">
    <property type="entry name" value="Glycolipid transfer protein"/>
    <property type="match status" value="1"/>
</dbReference>
<dbReference type="SUPFAM" id="SSF110004">
    <property type="entry name" value="Glycolipid transfer protein, GLTP"/>
    <property type="match status" value="1"/>
</dbReference>
<name>A0A814KP74_ADIRI</name>
<dbReference type="OrthoDB" id="116883at2759"/>
<feature type="domain" description="SUI1" evidence="1">
    <location>
        <begin position="20"/>
        <end position="49"/>
    </location>
</feature>
<dbReference type="Pfam" id="PF01253">
    <property type="entry name" value="SUI1"/>
    <property type="match status" value="1"/>
</dbReference>
<dbReference type="GO" id="GO:0003743">
    <property type="term" value="F:translation initiation factor activity"/>
    <property type="evidence" value="ECO:0007669"/>
    <property type="project" value="InterPro"/>
</dbReference>
<dbReference type="SUPFAM" id="SSF55159">
    <property type="entry name" value="eIF1-like"/>
    <property type="match status" value="1"/>
</dbReference>
<dbReference type="PROSITE" id="PS50296">
    <property type="entry name" value="SUI1"/>
    <property type="match status" value="1"/>
</dbReference>
<dbReference type="InterPro" id="IPR001950">
    <property type="entry name" value="SUI1"/>
</dbReference>
<gene>
    <name evidence="2" type="ORF">EDS130_LOCUS17636</name>
</gene>
<dbReference type="GO" id="GO:0016020">
    <property type="term" value="C:membrane"/>
    <property type="evidence" value="ECO:0007669"/>
    <property type="project" value="TreeGrafter"/>
</dbReference>
<evidence type="ECO:0000313" key="3">
    <source>
        <dbReference type="Proteomes" id="UP000663852"/>
    </source>
</evidence>
<dbReference type="Gene3D" id="3.30.780.10">
    <property type="entry name" value="SUI1-like domain"/>
    <property type="match status" value="1"/>
</dbReference>
<dbReference type="GO" id="GO:0005829">
    <property type="term" value="C:cytosol"/>
    <property type="evidence" value="ECO:0007669"/>
    <property type="project" value="TreeGrafter"/>
</dbReference>
<dbReference type="Proteomes" id="UP000663852">
    <property type="component" value="Unassembled WGS sequence"/>
</dbReference>
<comment type="caution">
    <text evidence="2">The sequence shown here is derived from an EMBL/GenBank/DDBJ whole genome shotgun (WGS) entry which is preliminary data.</text>
</comment>
<dbReference type="PANTHER" id="PTHR10219:SF43">
    <property type="entry name" value="GLYCOLIPID TRANSFER PROTEIN DOMAIN-CONTAINING PROTEIN"/>
    <property type="match status" value="1"/>
</dbReference>
<dbReference type="AlphaFoldDB" id="A0A814KP74"/>
<dbReference type="InterPro" id="IPR014830">
    <property type="entry name" value="Glycolipid_transfer_prot_dom"/>
</dbReference>
<evidence type="ECO:0000259" key="1">
    <source>
        <dbReference type="PROSITE" id="PS50296"/>
    </source>
</evidence>
<reference evidence="2" key="1">
    <citation type="submission" date="2021-02" db="EMBL/GenBank/DDBJ databases">
        <authorList>
            <person name="Nowell W R."/>
        </authorList>
    </citation>
    <scope>NUCLEOTIDE SEQUENCE</scope>
</reference>
<dbReference type="Pfam" id="PF08718">
    <property type="entry name" value="GLTP"/>
    <property type="match status" value="1"/>
</dbReference>
<accession>A0A814KP74</accession>
<dbReference type="PANTHER" id="PTHR10219">
    <property type="entry name" value="GLYCOLIPID TRANSFER PROTEIN-RELATED"/>
    <property type="match status" value="1"/>
</dbReference>